<name>A0A437CHD9_ORYJA</name>
<proteinExistence type="predicted"/>
<dbReference type="EMBL" id="CM012453">
    <property type="protein sequence ID" value="RVE62050.1"/>
    <property type="molecule type" value="Genomic_DNA"/>
</dbReference>
<dbReference type="OrthoDB" id="27934at2759"/>
<reference evidence="1 2" key="1">
    <citation type="submission" date="2018-11" db="EMBL/GenBank/DDBJ databases">
        <authorList>
            <person name="Lopez-Roques C."/>
            <person name="Donnadieu C."/>
            <person name="Bouchez O."/>
            <person name="Klopp C."/>
            <person name="Cabau C."/>
            <person name="Zahm M."/>
        </authorList>
    </citation>
    <scope>NUCLEOTIDE SEQUENCE [LARGE SCALE GENOMIC DNA]</scope>
    <source>
        <strain evidence="1">RS831</strain>
        <tissue evidence="1">Whole body</tissue>
    </source>
</reference>
<keyword evidence="2" id="KW-1185">Reference proteome</keyword>
<dbReference type="Proteomes" id="UP000283210">
    <property type="component" value="Chromosome 17"/>
</dbReference>
<protein>
    <submittedName>
        <fullName evidence="1">Uncharacterized protein</fullName>
    </submittedName>
</protein>
<evidence type="ECO:0000313" key="2">
    <source>
        <dbReference type="Proteomes" id="UP000283210"/>
    </source>
</evidence>
<sequence length="231" mass="26012">MAGEGGPKQIVTKNQTTLKEQVGKINYYIKWQKHFPQNPKTKQIFNTDHQPPPNSILEARKMNQNSKLAKAMLEVGPKSSTVDSMDLNPDVQKHDGLQLQNTGAIQERDQNFPAATSEQFLTLLATAISRDDVDSTFKLMVIGAAVSCGHISGGSNFKSSQNLKKSKTRLSSFEKRVQENSRDMVEKWFSLLQGKDVMTKEQLNNITAWIKDEGYNNKNDPHWSQLSSFLQ</sequence>
<accession>A0A437CHD9</accession>
<reference evidence="1 2" key="2">
    <citation type="submission" date="2019-01" db="EMBL/GenBank/DDBJ databases">
        <title>A chromosome length genome reference of the Java medaka (oryzias javanicus).</title>
        <authorList>
            <person name="Herpin A."/>
            <person name="Takehana Y."/>
            <person name="Naruse K."/>
            <person name="Ansai S."/>
            <person name="Kawaguchi M."/>
        </authorList>
    </citation>
    <scope>NUCLEOTIDE SEQUENCE [LARGE SCALE GENOMIC DNA]</scope>
    <source>
        <strain evidence="1">RS831</strain>
        <tissue evidence="1">Whole body</tissue>
    </source>
</reference>
<evidence type="ECO:0000313" key="1">
    <source>
        <dbReference type="EMBL" id="RVE62050.1"/>
    </source>
</evidence>
<gene>
    <name evidence="1" type="ORF">OJAV_G00176940</name>
</gene>
<dbReference type="AlphaFoldDB" id="A0A437CHD9"/>
<organism evidence="1 2">
    <name type="scientific">Oryzias javanicus</name>
    <name type="common">Javanese ricefish</name>
    <name type="synonym">Aplocheilus javanicus</name>
    <dbReference type="NCBI Taxonomy" id="123683"/>
    <lineage>
        <taxon>Eukaryota</taxon>
        <taxon>Metazoa</taxon>
        <taxon>Chordata</taxon>
        <taxon>Craniata</taxon>
        <taxon>Vertebrata</taxon>
        <taxon>Euteleostomi</taxon>
        <taxon>Actinopterygii</taxon>
        <taxon>Neopterygii</taxon>
        <taxon>Teleostei</taxon>
        <taxon>Neoteleostei</taxon>
        <taxon>Acanthomorphata</taxon>
        <taxon>Ovalentaria</taxon>
        <taxon>Atherinomorphae</taxon>
        <taxon>Beloniformes</taxon>
        <taxon>Adrianichthyidae</taxon>
        <taxon>Oryziinae</taxon>
        <taxon>Oryzias</taxon>
    </lineage>
</organism>